<feature type="compositionally biased region" description="Basic residues" evidence="4">
    <location>
        <begin position="30"/>
        <end position="40"/>
    </location>
</feature>
<evidence type="ECO:0000256" key="3">
    <source>
        <dbReference type="ARBA" id="ARBA00023163"/>
    </source>
</evidence>
<proteinExistence type="predicted"/>
<protein>
    <submittedName>
        <fullName evidence="5">Uncharacterized protein</fullName>
    </submittedName>
</protein>
<dbReference type="PANTHER" id="PTHR33388">
    <property type="entry name" value="OS01G0212500 PROTEIN"/>
    <property type="match status" value="1"/>
</dbReference>
<feature type="compositionally biased region" description="Basic and acidic residues" evidence="4">
    <location>
        <begin position="50"/>
        <end position="62"/>
    </location>
</feature>
<gene>
    <name evidence="5" type="ORF">HS088_TW19G00320</name>
</gene>
<keyword evidence="2" id="KW-0805">Transcription regulation</keyword>
<dbReference type="InParanoid" id="A0A7J7C9W8"/>
<feature type="compositionally biased region" description="Polar residues" evidence="4">
    <location>
        <begin position="1"/>
        <end position="13"/>
    </location>
</feature>
<dbReference type="Proteomes" id="UP000593562">
    <property type="component" value="Unassembled WGS sequence"/>
</dbReference>
<dbReference type="GO" id="GO:0003700">
    <property type="term" value="F:DNA-binding transcription factor activity"/>
    <property type="evidence" value="ECO:0007669"/>
    <property type="project" value="InterPro"/>
</dbReference>
<comment type="caution">
    <text evidence="5">The sequence shown here is derived from an EMBL/GenBank/DDBJ whole genome shotgun (WGS) entry which is preliminary data.</text>
</comment>
<feature type="compositionally biased region" description="Pro residues" evidence="4">
    <location>
        <begin position="69"/>
        <end position="78"/>
    </location>
</feature>
<accession>A0A7J7C9W8</accession>
<dbReference type="PANTHER" id="PTHR33388:SF1">
    <property type="entry name" value="PROTEIN SPEAR2"/>
    <property type="match status" value="1"/>
</dbReference>
<feature type="region of interest" description="Disordered" evidence="4">
    <location>
        <begin position="1"/>
        <end position="78"/>
    </location>
</feature>
<keyword evidence="1" id="KW-0678">Repressor</keyword>
<evidence type="ECO:0000256" key="1">
    <source>
        <dbReference type="ARBA" id="ARBA00022491"/>
    </source>
</evidence>
<dbReference type="AlphaFoldDB" id="A0A7J7C9W8"/>
<evidence type="ECO:0000313" key="5">
    <source>
        <dbReference type="EMBL" id="KAF5730725.1"/>
    </source>
</evidence>
<dbReference type="EMBL" id="JAAARO010000019">
    <property type="protein sequence ID" value="KAF5730725.1"/>
    <property type="molecule type" value="Genomic_DNA"/>
</dbReference>
<name>A0A7J7C9W8_TRIWF</name>
<dbReference type="InterPro" id="IPR040356">
    <property type="entry name" value="SPEAR"/>
</dbReference>
<reference evidence="5 6" key="1">
    <citation type="journal article" date="2020" name="Nat. Commun.">
        <title>Genome of Tripterygium wilfordii and identification of cytochrome P450 involved in triptolide biosynthesis.</title>
        <authorList>
            <person name="Tu L."/>
            <person name="Su P."/>
            <person name="Zhang Z."/>
            <person name="Gao L."/>
            <person name="Wang J."/>
            <person name="Hu T."/>
            <person name="Zhou J."/>
            <person name="Zhang Y."/>
            <person name="Zhao Y."/>
            <person name="Liu Y."/>
            <person name="Song Y."/>
            <person name="Tong Y."/>
            <person name="Lu Y."/>
            <person name="Yang J."/>
            <person name="Xu C."/>
            <person name="Jia M."/>
            <person name="Peters R.J."/>
            <person name="Huang L."/>
            <person name="Gao W."/>
        </authorList>
    </citation>
    <scope>NUCLEOTIDE SEQUENCE [LARGE SCALE GENOMIC DNA]</scope>
    <source>
        <strain evidence="6">cv. XIE 37</strain>
        <tissue evidence="5">Leaf</tissue>
    </source>
</reference>
<organism evidence="5 6">
    <name type="scientific">Tripterygium wilfordii</name>
    <name type="common">Thunder God vine</name>
    <dbReference type="NCBI Taxonomy" id="458696"/>
    <lineage>
        <taxon>Eukaryota</taxon>
        <taxon>Viridiplantae</taxon>
        <taxon>Streptophyta</taxon>
        <taxon>Embryophyta</taxon>
        <taxon>Tracheophyta</taxon>
        <taxon>Spermatophyta</taxon>
        <taxon>Magnoliopsida</taxon>
        <taxon>eudicotyledons</taxon>
        <taxon>Gunneridae</taxon>
        <taxon>Pentapetalae</taxon>
        <taxon>rosids</taxon>
        <taxon>fabids</taxon>
        <taxon>Celastrales</taxon>
        <taxon>Celastraceae</taxon>
        <taxon>Tripterygium</taxon>
    </lineage>
</organism>
<evidence type="ECO:0000313" key="6">
    <source>
        <dbReference type="Proteomes" id="UP000593562"/>
    </source>
</evidence>
<feature type="compositionally biased region" description="Gly residues" evidence="4">
    <location>
        <begin position="14"/>
        <end position="29"/>
    </location>
</feature>
<keyword evidence="3" id="KW-0804">Transcription</keyword>
<evidence type="ECO:0000256" key="4">
    <source>
        <dbReference type="SAM" id="MobiDB-lite"/>
    </source>
</evidence>
<evidence type="ECO:0000256" key="2">
    <source>
        <dbReference type="ARBA" id="ARBA00023015"/>
    </source>
</evidence>
<keyword evidence="6" id="KW-1185">Reference proteome</keyword>
<sequence>MAQEDQTPKCSNTNGGGGGGCGGSGGGGRSSKKQKPKKVPQRGLGVAQLEKIRLEEQQKKDASSIVLTTPPPPPPIPPKPSYSSVMPIFNYNPSNQSTNSTGLLSRNWVFTLPQSVEIPSPNTVPLVHSLGWQSGPVPGFVNGSKAWNCRDYYDLDNETSSEVDPGLAFQTNSNLPHESTPIWPLPSMIQRAQQFLQPPSMQVNASSRNSASSLLNFQIEPPSNQIYYGKYTAVPAMWPEDEKMVGMRRPYQFSMDNHSCPHSFLYKSPVIAHSISSKSDESSNSDAFCFEPGNHGFREGPAPCSAASFSEPDSKKCNRSNGDFLSLAPPSPYLASQQSHELPDFGSLPYQVSFNNKCLLVSTTFTHSVDDFVLIILLFKENVNDPMLQPPRPSPGRSYRLQQPYYSFFPLAMAKNGQETSTINGGSEVGESLDLNLKL</sequence>